<feature type="transmembrane region" description="Helical" evidence="1">
    <location>
        <begin position="52"/>
        <end position="73"/>
    </location>
</feature>
<accession>A0A915I7J0</accession>
<feature type="transmembrane region" description="Helical" evidence="1">
    <location>
        <begin position="80"/>
        <end position="100"/>
    </location>
</feature>
<dbReference type="Proteomes" id="UP000887565">
    <property type="component" value="Unplaced"/>
</dbReference>
<evidence type="ECO:0000313" key="2">
    <source>
        <dbReference type="Proteomes" id="UP000887565"/>
    </source>
</evidence>
<organism evidence="2 3">
    <name type="scientific">Romanomermis culicivorax</name>
    <name type="common">Nematode worm</name>
    <dbReference type="NCBI Taxonomy" id="13658"/>
    <lineage>
        <taxon>Eukaryota</taxon>
        <taxon>Metazoa</taxon>
        <taxon>Ecdysozoa</taxon>
        <taxon>Nematoda</taxon>
        <taxon>Enoplea</taxon>
        <taxon>Dorylaimia</taxon>
        <taxon>Mermithida</taxon>
        <taxon>Mermithoidea</taxon>
        <taxon>Mermithidae</taxon>
        <taxon>Romanomermis</taxon>
    </lineage>
</organism>
<name>A0A915I7J0_ROMCU</name>
<evidence type="ECO:0000256" key="1">
    <source>
        <dbReference type="SAM" id="Phobius"/>
    </source>
</evidence>
<dbReference type="AlphaFoldDB" id="A0A915I7J0"/>
<reference evidence="3" key="1">
    <citation type="submission" date="2022-11" db="UniProtKB">
        <authorList>
            <consortium name="WormBaseParasite"/>
        </authorList>
    </citation>
    <scope>IDENTIFICATION</scope>
</reference>
<proteinExistence type="predicted"/>
<keyword evidence="1" id="KW-1133">Transmembrane helix</keyword>
<evidence type="ECO:0000313" key="3">
    <source>
        <dbReference type="WBParaSite" id="nRc.2.0.1.t10120-RA"/>
    </source>
</evidence>
<sequence length="138" mass="16174">MAQQEWPDSEPVDWEKYQSPGIMSESNQTIANCTYLKFTALMRKQSHSLDGYFLAPIYIFGSMGGILNFIVLLKMKSHCVWPLVAMALSDTLYFNASFIYESYRFETLANNDRFSNFYAKCYPTIYLLVRWFSLTSFW</sequence>
<keyword evidence="2" id="KW-1185">Reference proteome</keyword>
<keyword evidence="1" id="KW-0812">Transmembrane</keyword>
<dbReference type="WBParaSite" id="nRc.2.0.1.t10120-RA">
    <property type="protein sequence ID" value="nRc.2.0.1.t10120-RA"/>
    <property type="gene ID" value="nRc.2.0.1.g10120"/>
</dbReference>
<protein>
    <submittedName>
        <fullName evidence="3">G-protein coupled receptors family 1 profile domain-containing protein</fullName>
    </submittedName>
</protein>
<keyword evidence="1" id="KW-0472">Membrane</keyword>